<organism evidence="1 2">
    <name type="scientific">Microbacterium phage Cressida</name>
    <dbReference type="NCBI Taxonomy" id="2591216"/>
    <lineage>
        <taxon>Viruses</taxon>
        <taxon>Duplodnaviria</taxon>
        <taxon>Heunggongvirae</taxon>
        <taxon>Uroviricota</taxon>
        <taxon>Caudoviricetes</taxon>
        <taxon>Kutznervirinae</taxon>
        <taxon>Mementomorivirus</taxon>
        <taxon>Mementomorivirus cressida</taxon>
    </lineage>
</organism>
<reference evidence="1 2" key="1">
    <citation type="submission" date="2019-05" db="EMBL/GenBank/DDBJ databases">
        <authorList>
            <person name="Stoner T.H."/>
            <person name="Aull H.G."/>
            <person name="Divens A.M."/>
            <person name="Zack K."/>
            <person name="Garlena R.A."/>
            <person name="Russell D.A."/>
            <person name="Pope W.H."/>
            <person name="Jacobs-Sera D."/>
            <person name="Hatfull G.F."/>
        </authorList>
    </citation>
    <scope>NUCLEOTIDE SEQUENCE [LARGE SCALE GENOMIC DNA]</scope>
</reference>
<name>A0A514DHZ7_9CAUD</name>
<dbReference type="Proteomes" id="UP000320188">
    <property type="component" value="Segment"/>
</dbReference>
<accession>A0A514DHZ7</accession>
<gene>
    <name evidence="1" type="primary">5</name>
    <name evidence="1" type="ORF">PBI_CRESSIDA_5</name>
</gene>
<keyword evidence="2" id="KW-1185">Reference proteome</keyword>
<evidence type="ECO:0000313" key="2">
    <source>
        <dbReference type="Proteomes" id="UP000320188"/>
    </source>
</evidence>
<protein>
    <submittedName>
        <fullName evidence="1">Uncharacterized protein</fullName>
    </submittedName>
</protein>
<sequence>MAAITPTPLTITLFARVGDSEVLNDIGTVTLEATTRHMTDEEREHAAPEAIAIVDINIAKMLRDAADEYERQHAHIEPDDPHTIVQDALAARRDDLAGR</sequence>
<dbReference type="KEGG" id="vg:80004477"/>
<dbReference type="RefSeq" id="YP_010750821.1">
    <property type="nucleotide sequence ID" value="NC_073363.1"/>
</dbReference>
<dbReference type="GeneID" id="80004477"/>
<proteinExistence type="predicted"/>
<dbReference type="EMBL" id="MK937608">
    <property type="protein sequence ID" value="QDH93248.1"/>
    <property type="molecule type" value="Genomic_DNA"/>
</dbReference>
<evidence type="ECO:0000313" key="1">
    <source>
        <dbReference type="EMBL" id="QDH93248.1"/>
    </source>
</evidence>